<dbReference type="RefSeq" id="WP_141845997.1">
    <property type="nucleotide sequence ID" value="NZ_BAAAPR010000018.1"/>
</dbReference>
<name>A0A542DVN6_9MICO</name>
<dbReference type="AlphaFoldDB" id="A0A542DVN6"/>
<dbReference type="Proteomes" id="UP000317893">
    <property type="component" value="Unassembled WGS sequence"/>
</dbReference>
<evidence type="ECO:0008006" key="3">
    <source>
        <dbReference type="Google" id="ProtNLM"/>
    </source>
</evidence>
<keyword evidence="2" id="KW-1185">Reference proteome</keyword>
<proteinExistence type="predicted"/>
<dbReference type="OrthoDB" id="3173471at2"/>
<evidence type="ECO:0000313" key="1">
    <source>
        <dbReference type="EMBL" id="TQJ07162.1"/>
    </source>
</evidence>
<protein>
    <recommendedName>
        <fullName evidence="3">Transcriptional regulator, AbiEi antitoxin, Type IV TA system</fullName>
    </recommendedName>
</protein>
<gene>
    <name evidence="1" type="ORF">FB458_0215</name>
</gene>
<reference evidence="1 2" key="1">
    <citation type="submission" date="2019-06" db="EMBL/GenBank/DDBJ databases">
        <title>Sequencing the genomes of 1000 actinobacteria strains.</title>
        <authorList>
            <person name="Klenk H.-P."/>
        </authorList>
    </citation>
    <scope>NUCLEOTIDE SEQUENCE [LARGE SCALE GENOMIC DNA]</scope>
    <source>
        <strain evidence="1 2">DSM 18607</strain>
    </source>
</reference>
<accession>A0A542DVN6</accession>
<organism evidence="1 2">
    <name type="scientific">Lapillicoccus jejuensis</name>
    <dbReference type="NCBI Taxonomy" id="402171"/>
    <lineage>
        <taxon>Bacteria</taxon>
        <taxon>Bacillati</taxon>
        <taxon>Actinomycetota</taxon>
        <taxon>Actinomycetes</taxon>
        <taxon>Micrococcales</taxon>
        <taxon>Intrasporangiaceae</taxon>
        <taxon>Lapillicoccus</taxon>
    </lineage>
</organism>
<sequence>MSTPSCEIDVRQPFTRAEALKAGLTPYELGSTAFVRVFHGVYISREVPRTHVVRARAALKAVPYDDAVVSHESAAQLWGASVATSSVTITVRPKQVVLLPGVKARQRTARPPTSRRHGVLVTSPSQTFCDLGSVLDLVELVVVGDKLVRRKVVTPDQLVEAASQWRGWARGTVRRAAGLVRPGVDSPPETRLRLLVVLAGLPEPTVDYRIHDDDGTLLRRMELAYEEPKIAIEYQGRDHRRQDKIWVGDITRREELSRDSWRFVEVINEGLFDDPLETLLRIEQARVDRGCAPTKMFREEFRRYFPGKSVA</sequence>
<dbReference type="EMBL" id="VFMN01000001">
    <property type="protein sequence ID" value="TQJ07162.1"/>
    <property type="molecule type" value="Genomic_DNA"/>
</dbReference>
<comment type="caution">
    <text evidence="1">The sequence shown here is derived from an EMBL/GenBank/DDBJ whole genome shotgun (WGS) entry which is preliminary data.</text>
</comment>
<evidence type="ECO:0000313" key="2">
    <source>
        <dbReference type="Proteomes" id="UP000317893"/>
    </source>
</evidence>